<dbReference type="Proteomes" id="UP000319908">
    <property type="component" value="Unassembled WGS sequence"/>
</dbReference>
<accession>A0A5C6BFH1</accession>
<evidence type="ECO:0000313" key="7">
    <source>
        <dbReference type="EMBL" id="TWU10029.1"/>
    </source>
</evidence>
<keyword evidence="8" id="KW-1185">Reference proteome</keyword>
<dbReference type="InterPro" id="IPR019500">
    <property type="entry name" value="Pep_S46"/>
</dbReference>
<sequence length="692" mass="77330">MFCRLFASLSLAITVITASLLSSSTARLHADEGMYLFNDLPRELLKERYDFDPSQKWADDLRLASVRFNSGGSGSFVSSNGLVLTNHHVASDTLQKVSTKERNLIRDGFLANSFDEEIKAPDLELNVLIEIVDVTQRIDEAVTNKTDAEAAAKQRQAAFNAIESESFDKTGLRSDVVTLFGGAQYHLYRYKKYTDVRLVWAPETAAAFFGGDADNFEYPRYNLDATLMRVYENDKPAVIDHFLEWSSKPVAENDLVFVSGHPGRTQRIFTVEALEYLRDHRLPFVLDYLRRKEILLQQYRLESEEAARRGRDELFGIQNARKAYTGMLAGLQDPQTIADRRRVQDRLIAAAGANPDLNPLTQAWQEIAEIQQEKAAQLSRSVSLRSDVFQYALSILLLAQEDQKPNADRLAEYTDASRDSLLTRLTSEAPLYDDLQRIELADEIALLLERRGMSDPLVVEVLAGRSPQQVAAEIIDGTSVDEFAKRRELIEGEPDLIFGSDDPAMRLARLMEPEYRRLRLIDDGLSEREKQAYAKIARVTTEIEGTTGYPDATFTLRLAFGTVKGYPENGSFVKPTTDFAGAFEHAAEHQGQEDFELPESWMRAKQEGKIDLSTQLNFVCTADIIGGNSGSPVVDRGGALVGLIFDGNIQSLTSDYLYTDQQARAVSVSGVGIRQALEAIYNAKDLADQLGK</sequence>
<dbReference type="AlphaFoldDB" id="A0A5C6BFH1"/>
<dbReference type="Gene3D" id="2.40.10.10">
    <property type="entry name" value="Trypsin-like serine proteases"/>
    <property type="match status" value="2"/>
</dbReference>
<keyword evidence="4 6" id="KW-0732">Signal</keyword>
<keyword evidence="5 6" id="KW-0378">Hydrolase</keyword>
<organism evidence="7 8">
    <name type="scientific">Allorhodopirellula heiligendammensis</name>
    <dbReference type="NCBI Taxonomy" id="2714739"/>
    <lineage>
        <taxon>Bacteria</taxon>
        <taxon>Pseudomonadati</taxon>
        <taxon>Planctomycetota</taxon>
        <taxon>Planctomycetia</taxon>
        <taxon>Pirellulales</taxon>
        <taxon>Pirellulaceae</taxon>
        <taxon>Allorhodopirellula</taxon>
    </lineage>
</organism>
<dbReference type="EC" id="3.4.14.-" evidence="6"/>
<reference evidence="7 8" key="1">
    <citation type="journal article" date="2020" name="Antonie Van Leeuwenhoek">
        <title>Rhodopirellula heiligendammensis sp. nov., Rhodopirellula pilleata sp. nov., and Rhodopirellula solitaria sp. nov. isolated from natural or artificial marine surfaces in Northern Germany and California, USA, and emended description of the genus Rhodopirellula.</title>
        <authorList>
            <person name="Kallscheuer N."/>
            <person name="Wiegand S."/>
            <person name="Jogler M."/>
            <person name="Boedeker C."/>
            <person name="Peeters S.H."/>
            <person name="Rast P."/>
            <person name="Heuer A."/>
            <person name="Jetten M.S.M."/>
            <person name="Rohde M."/>
            <person name="Jogler C."/>
        </authorList>
    </citation>
    <scope>NUCLEOTIDE SEQUENCE [LARGE SCALE GENOMIC DNA]</scope>
    <source>
        <strain evidence="7 8">Poly21</strain>
    </source>
</reference>
<keyword evidence="6" id="KW-0720">Serine protease</keyword>
<feature type="chain" id="PRO_5023049999" description="Dipeptidyl-peptidase" evidence="6">
    <location>
        <begin position="31"/>
        <end position="692"/>
    </location>
</feature>
<evidence type="ECO:0000256" key="1">
    <source>
        <dbReference type="ARBA" id="ARBA00010491"/>
    </source>
</evidence>
<feature type="signal peptide" evidence="6">
    <location>
        <begin position="1"/>
        <end position="30"/>
    </location>
</feature>
<dbReference type="EMBL" id="SJPU01000005">
    <property type="protein sequence ID" value="TWU10029.1"/>
    <property type="molecule type" value="Genomic_DNA"/>
</dbReference>
<dbReference type="PANTHER" id="PTHR38469">
    <property type="entry name" value="PERIPLASMIC PEPTIDASE SUBFAMILY S1B"/>
    <property type="match status" value="1"/>
</dbReference>
<dbReference type="GO" id="GO:0070009">
    <property type="term" value="F:serine-type aminopeptidase activity"/>
    <property type="evidence" value="ECO:0007669"/>
    <property type="project" value="UniProtKB-UniRule"/>
</dbReference>
<dbReference type="SUPFAM" id="SSF50494">
    <property type="entry name" value="Trypsin-like serine proteases"/>
    <property type="match status" value="1"/>
</dbReference>
<comment type="caution">
    <text evidence="7">The sequence shown here is derived from an EMBL/GenBank/DDBJ whole genome shotgun (WGS) entry which is preliminary data.</text>
</comment>
<keyword evidence="2 6" id="KW-0031">Aminopeptidase</keyword>
<keyword evidence="3 6" id="KW-0645">Protease</keyword>
<name>A0A5C6BFH1_9BACT</name>
<protein>
    <recommendedName>
        <fullName evidence="6">Dipeptidyl-peptidase</fullName>
        <ecNumber evidence="6">3.4.14.-</ecNumber>
    </recommendedName>
</protein>
<evidence type="ECO:0000256" key="6">
    <source>
        <dbReference type="RuleBase" id="RU366067"/>
    </source>
</evidence>
<dbReference type="InterPro" id="IPR009003">
    <property type="entry name" value="Peptidase_S1_PA"/>
</dbReference>
<dbReference type="GO" id="GO:0043171">
    <property type="term" value="P:peptide catabolic process"/>
    <property type="evidence" value="ECO:0007669"/>
    <property type="project" value="UniProtKB-UniRule"/>
</dbReference>
<gene>
    <name evidence="7" type="ORF">Poly21_53620</name>
</gene>
<evidence type="ECO:0000256" key="4">
    <source>
        <dbReference type="ARBA" id="ARBA00022729"/>
    </source>
</evidence>
<comment type="similarity">
    <text evidence="1 6">Belongs to the peptidase S46 family.</text>
</comment>
<evidence type="ECO:0000256" key="2">
    <source>
        <dbReference type="ARBA" id="ARBA00022438"/>
    </source>
</evidence>
<evidence type="ECO:0000256" key="3">
    <source>
        <dbReference type="ARBA" id="ARBA00022670"/>
    </source>
</evidence>
<dbReference type="GO" id="GO:0008239">
    <property type="term" value="F:dipeptidyl-peptidase activity"/>
    <property type="evidence" value="ECO:0007669"/>
    <property type="project" value="UniProtKB-UniRule"/>
</dbReference>
<evidence type="ECO:0000313" key="8">
    <source>
        <dbReference type="Proteomes" id="UP000319908"/>
    </source>
</evidence>
<proteinExistence type="inferred from homology"/>
<dbReference type="RefSeq" id="WP_146409805.1">
    <property type="nucleotide sequence ID" value="NZ_SJPU01000005.1"/>
</dbReference>
<dbReference type="Pfam" id="PF10459">
    <property type="entry name" value="Peptidase_S46"/>
    <property type="match status" value="1"/>
</dbReference>
<comment type="function">
    <text evidence="6">Catalyzes the removal of dipeptides from the N-terminus of oligopeptides.</text>
</comment>
<dbReference type="GO" id="GO:0006508">
    <property type="term" value="P:proteolysis"/>
    <property type="evidence" value="ECO:0007669"/>
    <property type="project" value="UniProtKB-KW"/>
</dbReference>
<dbReference type="PANTHER" id="PTHR38469:SF1">
    <property type="entry name" value="PERIPLASMIC PEPTIDASE SUBFAMILY S1B"/>
    <property type="match status" value="1"/>
</dbReference>
<evidence type="ECO:0000256" key="5">
    <source>
        <dbReference type="ARBA" id="ARBA00022801"/>
    </source>
</evidence>
<dbReference type="OrthoDB" id="9805367at2"/>
<dbReference type="InterPro" id="IPR043504">
    <property type="entry name" value="Peptidase_S1_PA_chymotrypsin"/>
</dbReference>